<gene>
    <name evidence="2" type="ORF">ACFPOF_27890</name>
</gene>
<evidence type="ECO:0000313" key="3">
    <source>
        <dbReference type="Proteomes" id="UP001596113"/>
    </source>
</evidence>
<name>A0ABW0I3A5_9BACL</name>
<keyword evidence="1" id="KW-0732">Signal</keyword>
<organism evidence="2 3">
    <name type="scientific">Cohnella soli</name>
    <dbReference type="NCBI Taxonomy" id="425005"/>
    <lineage>
        <taxon>Bacteria</taxon>
        <taxon>Bacillati</taxon>
        <taxon>Bacillota</taxon>
        <taxon>Bacilli</taxon>
        <taxon>Bacillales</taxon>
        <taxon>Paenibacillaceae</taxon>
        <taxon>Cohnella</taxon>
    </lineage>
</organism>
<evidence type="ECO:0000313" key="2">
    <source>
        <dbReference type="EMBL" id="MFC5406572.1"/>
    </source>
</evidence>
<dbReference type="EMBL" id="JBHSMI010000056">
    <property type="protein sequence ID" value="MFC5406572.1"/>
    <property type="molecule type" value="Genomic_DNA"/>
</dbReference>
<dbReference type="InterPro" id="IPR024984">
    <property type="entry name" value="DUF3888"/>
</dbReference>
<sequence length="144" mass="16628">MKRNIVVISLAMAMFLLSPMQTNGEKAYRPPKTDSTELRMQDMLMNFLNPYINDAVHDYYQHLLRESPLVYSYFVDVIESHRVNGFRGFILSLTLDVTPVVGPHIPVGEDRLTFEISAGPKVRLVKYTHVKTHELPPNWQDIIK</sequence>
<evidence type="ECO:0000256" key="1">
    <source>
        <dbReference type="SAM" id="SignalP"/>
    </source>
</evidence>
<comment type="caution">
    <text evidence="2">The sequence shown here is derived from an EMBL/GenBank/DDBJ whole genome shotgun (WGS) entry which is preliminary data.</text>
</comment>
<proteinExistence type="predicted"/>
<protein>
    <submittedName>
        <fullName evidence="2">DUF3888 domain-containing protein</fullName>
    </submittedName>
</protein>
<accession>A0ABW0I3A5</accession>
<feature type="signal peptide" evidence="1">
    <location>
        <begin position="1"/>
        <end position="24"/>
    </location>
</feature>
<dbReference type="Proteomes" id="UP001596113">
    <property type="component" value="Unassembled WGS sequence"/>
</dbReference>
<dbReference type="Pfam" id="PF13027">
    <property type="entry name" value="DUF3888"/>
    <property type="match status" value="1"/>
</dbReference>
<keyword evidence="3" id="KW-1185">Reference proteome</keyword>
<reference evidence="3" key="1">
    <citation type="journal article" date="2019" name="Int. J. Syst. Evol. Microbiol.">
        <title>The Global Catalogue of Microorganisms (GCM) 10K type strain sequencing project: providing services to taxonomists for standard genome sequencing and annotation.</title>
        <authorList>
            <consortium name="The Broad Institute Genomics Platform"/>
            <consortium name="The Broad Institute Genome Sequencing Center for Infectious Disease"/>
            <person name="Wu L."/>
            <person name="Ma J."/>
        </authorList>
    </citation>
    <scope>NUCLEOTIDE SEQUENCE [LARGE SCALE GENOMIC DNA]</scope>
    <source>
        <strain evidence="3">CGMCC 1.18575</strain>
    </source>
</reference>
<feature type="chain" id="PRO_5046438992" evidence="1">
    <location>
        <begin position="25"/>
        <end position="144"/>
    </location>
</feature>
<dbReference type="RefSeq" id="WP_378138670.1">
    <property type="nucleotide sequence ID" value="NZ_JBHSMI010000056.1"/>
</dbReference>